<proteinExistence type="predicted"/>
<dbReference type="InterPro" id="IPR043519">
    <property type="entry name" value="NT_sf"/>
</dbReference>
<accession>A0A6C0R065</accession>
<dbReference type="AlphaFoldDB" id="A0A6C0R065"/>
<evidence type="ECO:0000256" key="1">
    <source>
        <dbReference type="ARBA" id="ARBA00023118"/>
    </source>
</evidence>
<feature type="domain" description="Adenylyl/Guanylyl and SMODS C-terminal sensor" evidence="2">
    <location>
        <begin position="309"/>
        <end position="444"/>
    </location>
</feature>
<dbReference type="SUPFAM" id="SSF81301">
    <property type="entry name" value="Nucleotidyltransferase"/>
    <property type="match status" value="1"/>
</dbReference>
<dbReference type="Pfam" id="PF18134">
    <property type="entry name" value="AGS_C"/>
    <property type="match status" value="1"/>
</dbReference>
<evidence type="ECO:0000313" key="4">
    <source>
        <dbReference type="Proteomes" id="UP000464330"/>
    </source>
</evidence>
<dbReference type="Proteomes" id="UP000464330">
    <property type="component" value="Plasmid unnamed2"/>
</dbReference>
<dbReference type="InterPro" id="IPR040511">
    <property type="entry name" value="AGS_C"/>
</dbReference>
<dbReference type="InterPro" id="IPR006116">
    <property type="entry name" value="NT_2-5OAS_ClassI-CCAase"/>
</dbReference>
<dbReference type="RefSeq" id="WP_172424027.1">
    <property type="nucleotide sequence ID" value="NZ_CP019720.1"/>
</dbReference>
<sequence length="446" mass="52287">MLENAFEDYCNGLEIDNMESISKRYSEIVKRLNKSFWDLEDDEEHGYLVGSIGRHTAIKGVSDLDMLFVLPDSVYSQYNSMEGNKQSKLLQAVKKEIKKRYPRTTVRGDGQVVVVKFDSINYIAEVCPGFAETDGSFTYPDSNDGGSWKKTDPIPEISASEIIIDETKDHFRHVCNMIRVWKNEQGFKFGGLLIDTLVYNFFNEKEERKDVGFGEYLELFKELFNFLKNQNEERKYWFALGSNQRVYNKKCKFVKKANVAYNKIKDLTQESDNLYSTLQEIFGESFMDPEDLGVDANKSFASRSIHYDNTEQFIQNMFPVDIRFQLRIDCEVTQNGFRNELLRKIKFLRPQKKLRFFIEENEIDLINSKIKDVEEKIEYEVYWKVLNRGDEAIRRNCIRGQIVKDEGRKIKNESSHFRGEHYVECYLISNGVCVARDRILVPISTW</sequence>
<gene>
    <name evidence="3" type="ORF">ERICV_05176</name>
</gene>
<name>A0A6C0R065_9BACL</name>
<evidence type="ECO:0000313" key="3">
    <source>
        <dbReference type="EMBL" id="QHZ54160.1"/>
    </source>
</evidence>
<reference evidence="3 4" key="1">
    <citation type="journal article" date="2020" name="Int. J. Med. Microbiol.">
        <title>Discovery of Paenibacillus larvae ERIC V: Phenotypic and genomic comparison to genotypes ERIC I-IV reveal different inventories of virulence factors which correlate with epidemiological prevalences of American Foulbrood.</title>
        <authorList>
            <person name="Beims H."/>
            <person name="Bunk B."/>
            <person name="Erler S."/>
            <person name="Mohr K.I."/>
            <person name="Sproer C."/>
            <person name="Pradella S."/>
            <person name="Gunther G."/>
            <person name="Rohde M."/>
            <person name="von der Ohe W."/>
            <person name="Steinert M."/>
        </authorList>
    </citation>
    <scope>NUCLEOTIDE SEQUENCE [LARGE SCALE GENOMIC DNA]</scope>
    <source>
        <strain evidence="3">Eric_V</strain>
        <plasmid evidence="3">unnamed2</plasmid>
    </source>
</reference>
<dbReference type="EMBL" id="CP019720">
    <property type="protein sequence ID" value="QHZ54160.1"/>
    <property type="molecule type" value="Genomic_DNA"/>
</dbReference>
<dbReference type="Gene3D" id="3.30.460.10">
    <property type="entry name" value="Beta Polymerase, domain 2"/>
    <property type="match status" value="1"/>
</dbReference>
<dbReference type="CDD" id="cd05400">
    <property type="entry name" value="NT_2-5OAS_ClassI-CCAase"/>
    <property type="match status" value="1"/>
</dbReference>
<dbReference type="Pfam" id="PF18144">
    <property type="entry name" value="SMODS"/>
    <property type="match status" value="1"/>
</dbReference>
<protein>
    <recommendedName>
        <fullName evidence="2">Adenylyl/Guanylyl and SMODS C-terminal sensor domain-containing protein</fullName>
    </recommendedName>
</protein>
<dbReference type="GO" id="GO:0016779">
    <property type="term" value="F:nucleotidyltransferase activity"/>
    <property type="evidence" value="ECO:0007669"/>
    <property type="project" value="InterPro"/>
</dbReference>
<keyword evidence="3" id="KW-0614">Plasmid</keyword>
<dbReference type="GO" id="GO:0051607">
    <property type="term" value="P:defense response to virus"/>
    <property type="evidence" value="ECO:0007669"/>
    <property type="project" value="UniProtKB-KW"/>
</dbReference>
<keyword evidence="1" id="KW-0051">Antiviral defense</keyword>
<organism evidence="3 4">
    <name type="scientific">Paenibacillus larvae subsp. larvae</name>
    <dbReference type="NCBI Taxonomy" id="147375"/>
    <lineage>
        <taxon>Bacteria</taxon>
        <taxon>Bacillati</taxon>
        <taxon>Bacillota</taxon>
        <taxon>Bacilli</taxon>
        <taxon>Bacillales</taxon>
        <taxon>Paenibacillaceae</taxon>
        <taxon>Paenibacillus</taxon>
    </lineage>
</organism>
<geneLocation type="plasmid" evidence="3 4">
    <name>unnamed2</name>
</geneLocation>
<evidence type="ECO:0000259" key="2">
    <source>
        <dbReference type="Pfam" id="PF18134"/>
    </source>
</evidence>